<accession>A0ACC0Y9K6</accession>
<proteinExistence type="predicted"/>
<sequence>MQRVEIDIANIVDNLSPKCSPIKFPEVIIFWFNHL</sequence>
<dbReference type="Proteomes" id="UP001163603">
    <property type="component" value="Chromosome 8"/>
</dbReference>
<evidence type="ECO:0000313" key="1">
    <source>
        <dbReference type="EMBL" id="KAJ0031674.1"/>
    </source>
</evidence>
<gene>
    <name evidence="1" type="ORF">Pint_13903</name>
</gene>
<protein>
    <submittedName>
        <fullName evidence="1">Uncharacterized protein</fullName>
    </submittedName>
</protein>
<organism evidence="1 2">
    <name type="scientific">Pistacia integerrima</name>
    <dbReference type="NCBI Taxonomy" id="434235"/>
    <lineage>
        <taxon>Eukaryota</taxon>
        <taxon>Viridiplantae</taxon>
        <taxon>Streptophyta</taxon>
        <taxon>Embryophyta</taxon>
        <taxon>Tracheophyta</taxon>
        <taxon>Spermatophyta</taxon>
        <taxon>Magnoliopsida</taxon>
        <taxon>eudicotyledons</taxon>
        <taxon>Gunneridae</taxon>
        <taxon>Pentapetalae</taxon>
        <taxon>rosids</taxon>
        <taxon>malvids</taxon>
        <taxon>Sapindales</taxon>
        <taxon>Anacardiaceae</taxon>
        <taxon>Pistacia</taxon>
    </lineage>
</organism>
<dbReference type="EMBL" id="CM047743">
    <property type="protein sequence ID" value="KAJ0031674.1"/>
    <property type="molecule type" value="Genomic_DNA"/>
</dbReference>
<reference evidence="2" key="1">
    <citation type="journal article" date="2023" name="G3 (Bethesda)">
        <title>Genome assembly and association tests identify interacting loci associated with vigor, precocity, and sex in interspecific pistachio rootstocks.</title>
        <authorList>
            <person name="Palmer W."/>
            <person name="Jacygrad E."/>
            <person name="Sagayaradj S."/>
            <person name="Cavanaugh K."/>
            <person name="Han R."/>
            <person name="Bertier L."/>
            <person name="Beede B."/>
            <person name="Kafkas S."/>
            <person name="Golino D."/>
            <person name="Preece J."/>
            <person name="Michelmore R."/>
        </authorList>
    </citation>
    <scope>NUCLEOTIDE SEQUENCE [LARGE SCALE GENOMIC DNA]</scope>
</reference>
<comment type="caution">
    <text evidence="1">The sequence shown here is derived from an EMBL/GenBank/DDBJ whole genome shotgun (WGS) entry which is preliminary data.</text>
</comment>
<evidence type="ECO:0000313" key="2">
    <source>
        <dbReference type="Proteomes" id="UP001163603"/>
    </source>
</evidence>
<keyword evidence="2" id="KW-1185">Reference proteome</keyword>
<name>A0ACC0Y9K6_9ROSI</name>